<sequence length="165" mass="18656">MALVKIFIVTLLVCFVTFENIAGQNYNPVEYHGEWYVTHVLSAKGKPLRPAVPACMKIDVTKGQSTTYNILMSANIKSKVMKFNLKANLKRTALNVLPIRGLPDPGSYNIIEHNNNEIVVRNKRGLPYVILSRQSDGGSADLYTKYKRIAHKNQWIDNIVDQIHC</sequence>
<feature type="signal peptide" evidence="1">
    <location>
        <begin position="1"/>
        <end position="23"/>
    </location>
</feature>
<dbReference type="AlphaFoldDB" id="A0AA39F1H7"/>
<evidence type="ECO:0000256" key="1">
    <source>
        <dbReference type="SAM" id="SignalP"/>
    </source>
</evidence>
<dbReference type="EMBL" id="JAQQBS010001423">
    <property type="protein sequence ID" value="KAK0160123.1"/>
    <property type="molecule type" value="Genomic_DNA"/>
</dbReference>
<feature type="chain" id="PRO_5041370865" evidence="1">
    <location>
        <begin position="24"/>
        <end position="165"/>
    </location>
</feature>
<accession>A0AA39F1H7</accession>
<dbReference type="InterPro" id="IPR012674">
    <property type="entry name" value="Calycin"/>
</dbReference>
<organism evidence="2 3">
    <name type="scientific">Microctonus aethiopoides</name>
    <dbReference type="NCBI Taxonomy" id="144406"/>
    <lineage>
        <taxon>Eukaryota</taxon>
        <taxon>Metazoa</taxon>
        <taxon>Ecdysozoa</taxon>
        <taxon>Arthropoda</taxon>
        <taxon>Hexapoda</taxon>
        <taxon>Insecta</taxon>
        <taxon>Pterygota</taxon>
        <taxon>Neoptera</taxon>
        <taxon>Endopterygota</taxon>
        <taxon>Hymenoptera</taxon>
        <taxon>Apocrita</taxon>
        <taxon>Ichneumonoidea</taxon>
        <taxon>Braconidae</taxon>
        <taxon>Euphorinae</taxon>
        <taxon>Microctonus</taxon>
    </lineage>
</organism>
<evidence type="ECO:0000313" key="2">
    <source>
        <dbReference type="EMBL" id="KAK0160123.1"/>
    </source>
</evidence>
<dbReference type="Proteomes" id="UP001168990">
    <property type="component" value="Unassembled WGS sequence"/>
</dbReference>
<proteinExistence type="predicted"/>
<reference evidence="2" key="2">
    <citation type="submission" date="2023-03" db="EMBL/GenBank/DDBJ databases">
        <authorList>
            <person name="Inwood S.N."/>
            <person name="Skelly J.G."/>
            <person name="Guhlin J."/>
            <person name="Harrop T.W.R."/>
            <person name="Goldson S.G."/>
            <person name="Dearden P.K."/>
        </authorList>
    </citation>
    <scope>NUCLEOTIDE SEQUENCE</scope>
    <source>
        <strain evidence="2">Irish</strain>
        <tissue evidence="2">Whole body</tissue>
    </source>
</reference>
<dbReference type="Gene3D" id="2.40.128.20">
    <property type="match status" value="1"/>
</dbReference>
<reference evidence="2" key="1">
    <citation type="journal article" date="2023" name="bioRxiv">
        <title>Scaffold-level genome assemblies of two parasitoid biocontrol wasps reveal the parthenogenesis mechanism and an associated novel virus.</title>
        <authorList>
            <person name="Inwood S."/>
            <person name="Skelly J."/>
            <person name="Guhlin J."/>
            <person name="Harrop T."/>
            <person name="Goldson S."/>
            <person name="Dearden P."/>
        </authorList>
    </citation>
    <scope>NUCLEOTIDE SEQUENCE</scope>
    <source>
        <strain evidence="2">Irish</strain>
        <tissue evidence="2">Whole body</tissue>
    </source>
</reference>
<keyword evidence="1" id="KW-0732">Signal</keyword>
<comment type="caution">
    <text evidence="2">The sequence shown here is derived from an EMBL/GenBank/DDBJ whole genome shotgun (WGS) entry which is preliminary data.</text>
</comment>
<gene>
    <name evidence="2" type="ORF">PV328_007561</name>
</gene>
<dbReference type="SUPFAM" id="SSF50814">
    <property type="entry name" value="Lipocalins"/>
    <property type="match status" value="1"/>
</dbReference>
<name>A0AA39F1H7_9HYME</name>
<protein>
    <submittedName>
        <fullName evidence="2">Uncharacterized protein</fullName>
    </submittedName>
</protein>
<keyword evidence="3" id="KW-1185">Reference proteome</keyword>
<evidence type="ECO:0000313" key="3">
    <source>
        <dbReference type="Proteomes" id="UP001168990"/>
    </source>
</evidence>